<dbReference type="GO" id="GO:0005886">
    <property type="term" value="C:plasma membrane"/>
    <property type="evidence" value="ECO:0007669"/>
    <property type="project" value="UniProtKB-SubCell"/>
</dbReference>
<dbReference type="EMBL" id="CP072110">
    <property type="protein sequence ID" value="QTH62873.1"/>
    <property type="molecule type" value="Genomic_DNA"/>
</dbReference>
<comment type="similarity">
    <text evidence="2 9">Belongs to the GSP I family.</text>
</comment>
<comment type="subcellular location">
    <subcellularLocation>
        <location evidence="1 9">Cell inner membrane</location>
        <topology evidence="1 9">Single-pass membrane protein</topology>
    </subcellularLocation>
</comment>
<evidence type="ECO:0000256" key="6">
    <source>
        <dbReference type="ARBA" id="ARBA00022692"/>
    </source>
</evidence>
<dbReference type="InterPro" id="IPR012902">
    <property type="entry name" value="N_methyl_site"/>
</dbReference>
<evidence type="ECO:0000256" key="2">
    <source>
        <dbReference type="ARBA" id="ARBA00008358"/>
    </source>
</evidence>
<accession>A0A975D9S9</accession>
<evidence type="ECO:0000256" key="9">
    <source>
        <dbReference type="RuleBase" id="RU368030"/>
    </source>
</evidence>
<organism evidence="11 12">
    <name type="scientific">Psychrosphaera ytuae</name>
    <dbReference type="NCBI Taxonomy" id="2820710"/>
    <lineage>
        <taxon>Bacteria</taxon>
        <taxon>Pseudomonadati</taxon>
        <taxon>Pseudomonadota</taxon>
        <taxon>Gammaproteobacteria</taxon>
        <taxon>Alteromonadales</taxon>
        <taxon>Pseudoalteromonadaceae</taxon>
        <taxon>Psychrosphaera</taxon>
    </lineage>
</organism>
<evidence type="ECO:0000256" key="3">
    <source>
        <dbReference type="ARBA" id="ARBA00022475"/>
    </source>
</evidence>
<keyword evidence="4 9" id="KW-0488">Methylation</keyword>
<dbReference type="KEGG" id="psym:J1N51_08845"/>
<keyword evidence="3" id="KW-1003">Cell membrane</keyword>
<comment type="function">
    <text evidence="9">Component of the type II secretion system required for the energy-dependent secretion of extracellular factors such as proteases and toxins from the periplasm.</text>
</comment>
<gene>
    <name evidence="11" type="primary">gspI</name>
    <name evidence="11" type="ORF">J1N51_08845</name>
</gene>
<evidence type="ECO:0000256" key="1">
    <source>
        <dbReference type="ARBA" id="ARBA00004377"/>
    </source>
</evidence>
<dbReference type="GO" id="GO:0015628">
    <property type="term" value="P:protein secretion by the type II secretion system"/>
    <property type="evidence" value="ECO:0007669"/>
    <property type="project" value="UniProtKB-UniRule"/>
</dbReference>
<reference evidence="11" key="1">
    <citation type="submission" date="2021-03" db="EMBL/GenBank/DDBJ databases">
        <title>Description of Psychrosphaera ytuae sp. nov. isolated from deep sea sediment of South China Sea.</title>
        <authorList>
            <person name="Zhang J."/>
            <person name="Xu X.-D."/>
        </authorList>
    </citation>
    <scope>NUCLEOTIDE SEQUENCE</scope>
    <source>
        <strain evidence="11">MTZ26</strain>
    </source>
</reference>
<dbReference type="Gene3D" id="3.30.1300.30">
    <property type="entry name" value="GSPII I/J protein-like"/>
    <property type="match status" value="1"/>
</dbReference>
<evidence type="ECO:0000256" key="7">
    <source>
        <dbReference type="ARBA" id="ARBA00022989"/>
    </source>
</evidence>
<comment type="PTM">
    <text evidence="9">Cleaved by prepilin peptidase.</text>
</comment>
<dbReference type="InterPro" id="IPR045584">
    <property type="entry name" value="Pilin-like"/>
</dbReference>
<keyword evidence="5 9" id="KW-0997">Cell inner membrane</keyword>
<dbReference type="PANTHER" id="PTHR38779:SF2">
    <property type="entry name" value="TYPE II SECRETION SYSTEM PROTEIN I-RELATED"/>
    <property type="match status" value="1"/>
</dbReference>
<comment type="subunit">
    <text evidence="9">Type II secretion is composed of four main components: the outer membrane complex, the inner membrane complex, the cytoplasmic secretion ATPase and the periplasm-spanning pseudopilus.</text>
</comment>
<evidence type="ECO:0000256" key="4">
    <source>
        <dbReference type="ARBA" id="ARBA00022481"/>
    </source>
</evidence>
<dbReference type="AlphaFoldDB" id="A0A975D9S9"/>
<dbReference type="InterPro" id="IPR010052">
    <property type="entry name" value="T2SS_protein-GspI"/>
</dbReference>
<dbReference type="InterPro" id="IPR003413">
    <property type="entry name" value="T2SS_GspI_C"/>
</dbReference>
<dbReference type="Proteomes" id="UP000682739">
    <property type="component" value="Chromosome"/>
</dbReference>
<dbReference type="NCBIfam" id="TIGR02532">
    <property type="entry name" value="IV_pilin_GFxxxE"/>
    <property type="match status" value="1"/>
</dbReference>
<evidence type="ECO:0000256" key="5">
    <source>
        <dbReference type="ARBA" id="ARBA00022519"/>
    </source>
</evidence>
<dbReference type="PANTHER" id="PTHR38779">
    <property type="entry name" value="TYPE II SECRETION SYSTEM PROTEIN I-RELATED"/>
    <property type="match status" value="1"/>
</dbReference>
<dbReference type="NCBIfam" id="TIGR01707">
    <property type="entry name" value="gspI"/>
    <property type="match status" value="1"/>
</dbReference>
<protein>
    <recommendedName>
        <fullName evidence="9">Type II secretion system protein I</fullName>
        <shortName evidence="9">T2SS minor pseudopilin I</shortName>
    </recommendedName>
</protein>
<keyword evidence="8" id="KW-0472">Membrane</keyword>
<dbReference type="SUPFAM" id="SSF54523">
    <property type="entry name" value="Pili subunits"/>
    <property type="match status" value="1"/>
</dbReference>
<proteinExistence type="inferred from homology"/>
<evidence type="ECO:0000256" key="8">
    <source>
        <dbReference type="ARBA" id="ARBA00023136"/>
    </source>
</evidence>
<name>A0A975D9S9_9GAMM</name>
<dbReference type="Pfam" id="PF07963">
    <property type="entry name" value="N_methyl"/>
    <property type="match status" value="1"/>
</dbReference>
<feature type="domain" description="Type II secretion system protein GspI C-terminal" evidence="10">
    <location>
        <begin position="40"/>
        <end position="118"/>
    </location>
</feature>
<keyword evidence="7" id="KW-1133">Transmembrane helix</keyword>
<keyword evidence="6" id="KW-0812">Transmembrane</keyword>
<dbReference type="Pfam" id="PF02501">
    <property type="entry name" value="T2SSI"/>
    <property type="match status" value="1"/>
</dbReference>
<evidence type="ECO:0000313" key="12">
    <source>
        <dbReference type="Proteomes" id="UP000682739"/>
    </source>
</evidence>
<dbReference type="RefSeq" id="WP_208830489.1">
    <property type="nucleotide sequence ID" value="NZ_CP072110.1"/>
</dbReference>
<evidence type="ECO:0000259" key="10">
    <source>
        <dbReference type="Pfam" id="PF02501"/>
    </source>
</evidence>
<evidence type="ECO:0000313" key="11">
    <source>
        <dbReference type="EMBL" id="QTH62873.1"/>
    </source>
</evidence>
<dbReference type="GO" id="GO:0015627">
    <property type="term" value="C:type II protein secretion system complex"/>
    <property type="evidence" value="ECO:0007669"/>
    <property type="project" value="UniProtKB-UniRule"/>
</dbReference>
<keyword evidence="12" id="KW-1185">Reference proteome</keyword>
<sequence length="132" mass="14889">MMKTRGFTLIELLLALAIFAYASASILKMVSQSAQNTSMLEKMTFASWVAQNRLTEMRNELIWPPKDNLKGEVEMAGVTWFWRQTVTETADPRMRAVKINVFESVDGVDSTYELETYVVQQQQSSGTGRGSP</sequence>